<evidence type="ECO:0000313" key="10">
    <source>
        <dbReference type="Proteomes" id="UP000309676"/>
    </source>
</evidence>
<keyword evidence="5 7" id="KW-1133">Transmembrane helix</keyword>
<organism evidence="9 10">
    <name type="scientific">Paenibacillus antri</name>
    <dbReference type="NCBI Taxonomy" id="2582848"/>
    <lineage>
        <taxon>Bacteria</taxon>
        <taxon>Bacillati</taxon>
        <taxon>Bacillota</taxon>
        <taxon>Bacilli</taxon>
        <taxon>Bacillales</taxon>
        <taxon>Paenibacillaceae</taxon>
        <taxon>Paenibacillus</taxon>
    </lineage>
</organism>
<gene>
    <name evidence="9" type="ORF">FE782_11570</name>
</gene>
<feature type="transmembrane region" description="Helical" evidence="7">
    <location>
        <begin position="33"/>
        <end position="53"/>
    </location>
</feature>
<dbReference type="InterPro" id="IPR036291">
    <property type="entry name" value="NAD(P)-bd_dom_sf"/>
</dbReference>
<evidence type="ECO:0000256" key="2">
    <source>
        <dbReference type="ARBA" id="ARBA00006464"/>
    </source>
</evidence>
<protein>
    <submittedName>
        <fullName evidence="9">Sugar transferase</fullName>
    </submittedName>
</protein>
<name>A0A5R9GFW5_9BACL</name>
<dbReference type="AlphaFoldDB" id="A0A5R9GFW5"/>
<evidence type="ECO:0000256" key="5">
    <source>
        <dbReference type="ARBA" id="ARBA00022989"/>
    </source>
</evidence>
<evidence type="ECO:0000256" key="7">
    <source>
        <dbReference type="SAM" id="Phobius"/>
    </source>
</evidence>
<evidence type="ECO:0000256" key="6">
    <source>
        <dbReference type="ARBA" id="ARBA00023136"/>
    </source>
</evidence>
<dbReference type="GO" id="GO:0016780">
    <property type="term" value="F:phosphotransferase activity, for other substituted phosphate groups"/>
    <property type="evidence" value="ECO:0007669"/>
    <property type="project" value="TreeGrafter"/>
</dbReference>
<dbReference type="Proteomes" id="UP000309676">
    <property type="component" value="Unassembled WGS sequence"/>
</dbReference>
<accession>A0A5R9GFW5</accession>
<dbReference type="InterPro" id="IPR017475">
    <property type="entry name" value="EPS_sugar_tfrase"/>
</dbReference>
<comment type="caution">
    <text evidence="9">The sequence shown here is derived from an EMBL/GenBank/DDBJ whole genome shotgun (WGS) entry which is preliminary data.</text>
</comment>
<sequence length="456" mass="52023">MACLAFIFLSLYQLRMAYEFQADFTLLQWHGPRFFQYGLFFIAFAVFYLFFVYKNKIFNFRASLGLMDELFKTLQAHSYALLISIGISFLLNFDEYSRLVIVSFWVTALMGSFLLRGSKRMIYFSLARKGYLTKNVIIVGAGKIGKLIMDEFGAHPWLGYRVLGYVDDQETSLYDSHQCLGTTSSLKSLVTTNHVDEIIITIPSQRTLVDSIIKDLRKISINIKIVPDMFNLMFSTVQIGNINALPVMTLIRTPMQGLGYALKRIFDVVLSSIGLLIMSPLLGLVAILIKLEDGGPVLYKQIRIGKNGKMFGMYKFRSMVRNAEQLLPQLSDKNEMDGAAFKIKNDPRVTRIGRILRKYSIDELPQLLNVLKGNMSLVGPRPPLPNEVDLYGDWEWRRLEVLPGITGLWQVSGRSDLSFQQWINLDIYYIENWSLGLDVKIMLKTIPVVIKGEGAY</sequence>
<reference evidence="9 10" key="1">
    <citation type="submission" date="2019-05" db="EMBL/GenBank/DDBJ databases">
        <authorList>
            <person name="Narsing Rao M.P."/>
            <person name="Li W.J."/>
        </authorList>
    </citation>
    <scope>NUCLEOTIDE SEQUENCE [LARGE SCALE GENOMIC DNA]</scope>
    <source>
        <strain evidence="9 10">SYSU_K30003</strain>
    </source>
</reference>
<evidence type="ECO:0000259" key="8">
    <source>
        <dbReference type="Pfam" id="PF02397"/>
    </source>
</evidence>
<proteinExistence type="inferred from homology"/>
<dbReference type="InterPro" id="IPR003362">
    <property type="entry name" value="Bact_transf"/>
</dbReference>
<evidence type="ECO:0000256" key="4">
    <source>
        <dbReference type="ARBA" id="ARBA00022692"/>
    </source>
</evidence>
<dbReference type="Pfam" id="PF02397">
    <property type="entry name" value="Bac_transf"/>
    <property type="match status" value="1"/>
</dbReference>
<comment type="similarity">
    <text evidence="2">Belongs to the bacterial sugar transferase family.</text>
</comment>
<comment type="subcellular location">
    <subcellularLocation>
        <location evidence="1">Membrane</location>
        <topology evidence="1">Multi-pass membrane protein</topology>
    </subcellularLocation>
</comment>
<feature type="domain" description="Bacterial sugar transferase" evidence="8">
    <location>
        <begin position="263"/>
        <end position="451"/>
    </location>
</feature>
<feature type="transmembrane region" description="Helical" evidence="7">
    <location>
        <begin position="265"/>
        <end position="289"/>
    </location>
</feature>
<evidence type="ECO:0000256" key="3">
    <source>
        <dbReference type="ARBA" id="ARBA00022679"/>
    </source>
</evidence>
<feature type="transmembrane region" description="Helical" evidence="7">
    <location>
        <begin position="99"/>
        <end position="115"/>
    </location>
</feature>
<evidence type="ECO:0000256" key="1">
    <source>
        <dbReference type="ARBA" id="ARBA00004141"/>
    </source>
</evidence>
<keyword evidence="6 7" id="KW-0472">Membrane</keyword>
<dbReference type="Gene3D" id="3.40.50.720">
    <property type="entry name" value="NAD(P)-binding Rossmann-like Domain"/>
    <property type="match status" value="1"/>
</dbReference>
<keyword evidence="10" id="KW-1185">Reference proteome</keyword>
<dbReference type="OrthoDB" id="9808602at2"/>
<dbReference type="EMBL" id="VCIW01000006">
    <property type="protein sequence ID" value="TLS52174.1"/>
    <property type="molecule type" value="Genomic_DNA"/>
</dbReference>
<dbReference type="GO" id="GO:0016020">
    <property type="term" value="C:membrane"/>
    <property type="evidence" value="ECO:0007669"/>
    <property type="project" value="UniProtKB-SubCell"/>
</dbReference>
<dbReference type="NCBIfam" id="TIGR03025">
    <property type="entry name" value="EPS_sugtrans"/>
    <property type="match status" value="1"/>
</dbReference>
<dbReference type="SUPFAM" id="SSF51735">
    <property type="entry name" value="NAD(P)-binding Rossmann-fold domains"/>
    <property type="match status" value="1"/>
</dbReference>
<feature type="transmembrane region" description="Helical" evidence="7">
    <location>
        <begin position="74"/>
        <end position="93"/>
    </location>
</feature>
<keyword evidence="3 9" id="KW-0808">Transferase</keyword>
<dbReference type="Pfam" id="PF13727">
    <property type="entry name" value="CoA_binding_3"/>
    <property type="match status" value="1"/>
</dbReference>
<keyword evidence="4 7" id="KW-0812">Transmembrane</keyword>
<evidence type="ECO:0000313" key="9">
    <source>
        <dbReference type="EMBL" id="TLS52174.1"/>
    </source>
</evidence>
<dbReference type="PANTHER" id="PTHR30576">
    <property type="entry name" value="COLANIC BIOSYNTHESIS UDP-GLUCOSE LIPID CARRIER TRANSFERASE"/>
    <property type="match status" value="1"/>
</dbReference>
<dbReference type="PANTHER" id="PTHR30576:SF10">
    <property type="entry name" value="SLL5057 PROTEIN"/>
    <property type="match status" value="1"/>
</dbReference>